<evidence type="ECO:0000256" key="5">
    <source>
        <dbReference type="ARBA" id="ARBA00022989"/>
    </source>
</evidence>
<reference evidence="13" key="2">
    <citation type="submission" date="2021-04" db="EMBL/GenBank/DDBJ databases">
        <authorList>
            <person name="Gilroy R."/>
        </authorList>
    </citation>
    <scope>NUCLEOTIDE SEQUENCE</scope>
    <source>
        <strain evidence="13">ChiHejej3B27-3195</strain>
    </source>
</reference>
<evidence type="ECO:0000313" key="14">
    <source>
        <dbReference type="Proteomes" id="UP000824151"/>
    </source>
</evidence>
<comment type="subcellular location">
    <subcellularLocation>
        <location evidence="1">Cell membrane</location>
        <topology evidence="1">Multi-pass membrane protein</topology>
    </subcellularLocation>
</comment>
<name>A0A9D1URZ9_9MICC</name>
<evidence type="ECO:0000256" key="10">
    <source>
        <dbReference type="SAM" id="MobiDB-lite"/>
    </source>
</evidence>
<dbReference type="InterPro" id="IPR018422">
    <property type="entry name" value="Cation/H_exchanger_CPA1"/>
</dbReference>
<dbReference type="PANTHER" id="PTHR10110">
    <property type="entry name" value="SODIUM/HYDROGEN EXCHANGER"/>
    <property type="match status" value="1"/>
</dbReference>
<evidence type="ECO:0000256" key="7">
    <source>
        <dbReference type="ARBA" id="ARBA00023065"/>
    </source>
</evidence>
<dbReference type="AlphaFoldDB" id="A0A9D1URZ9"/>
<evidence type="ECO:0000256" key="1">
    <source>
        <dbReference type="ARBA" id="ARBA00004651"/>
    </source>
</evidence>
<feature type="domain" description="Cation/H+ exchanger transmembrane" evidence="12">
    <location>
        <begin position="10"/>
        <end position="441"/>
    </location>
</feature>
<dbReference type="EMBL" id="DXGD01000196">
    <property type="protein sequence ID" value="HIW99562.1"/>
    <property type="molecule type" value="Genomic_DNA"/>
</dbReference>
<keyword evidence="4 11" id="KW-0812">Transmembrane</keyword>
<comment type="caution">
    <text evidence="13">The sequence shown here is derived from an EMBL/GenBank/DDBJ whole genome shotgun (WGS) entry which is preliminary data.</text>
</comment>
<dbReference type="Proteomes" id="UP000824151">
    <property type="component" value="Unassembled WGS sequence"/>
</dbReference>
<dbReference type="PANTHER" id="PTHR10110:SF86">
    <property type="entry name" value="SODIUM_HYDROGEN EXCHANGER 7"/>
    <property type="match status" value="1"/>
</dbReference>
<evidence type="ECO:0000256" key="4">
    <source>
        <dbReference type="ARBA" id="ARBA00022692"/>
    </source>
</evidence>
<evidence type="ECO:0000256" key="8">
    <source>
        <dbReference type="ARBA" id="ARBA00023136"/>
    </source>
</evidence>
<keyword evidence="3" id="KW-1003">Cell membrane</keyword>
<reference evidence="13" key="1">
    <citation type="journal article" date="2021" name="PeerJ">
        <title>Extensive microbial diversity within the chicken gut microbiome revealed by metagenomics and culture.</title>
        <authorList>
            <person name="Gilroy R."/>
            <person name="Ravi A."/>
            <person name="Getino M."/>
            <person name="Pursley I."/>
            <person name="Horton D.L."/>
            <person name="Alikhan N.F."/>
            <person name="Baker D."/>
            <person name="Gharbi K."/>
            <person name="Hall N."/>
            <person name="Watson M."/>
            <person name="Adriaenssens E.M."/>
            <person name="Foster-Nyarko E."/>
            <person name="Jarju S."/>
            <person name="Secka A."/>
            <person name="Antonio M."/>
            <person name="Oren A."/>
            <person name="Chaudhuri R.R."/>
            <person name="La Ragione R."/>
            <person name="Hildebrand F."/>
            <person name="Pallen M.J."/>
        </authorList>
    </citation>
    <scope>NUCLEOTIDE SEQUENCE</scope>
    <source>
        <strain evidence="13">ChiHejej3B27-3195</strain>
    </source>
</reference>
<feature type="transmembrane region" description="Helical" evidence="11">
    <location>
        <begin position="28"/>
        <end position="48"/>
    </location>
</feature>
<evidence type="ECO:0000256" key="9">
    <source>
        <dbReference type="ARBA" id="ARBA00023201"/>
    </source>
</evidence>
<feature type="transmembrane region" description="Helical" evidence="11">
    <location>
        <begin position="300"/>
        <end position="326"/>
    </location>
</feature>
<feature type="transmembrane region" description="Helical" evidence="11">
    <location>
        <begin position="416"/>
        <end position="440"/>
    </location>
</feature>
<organism evidence="13 14">
    <name type="scientific">Candidatus Nesterenkonia stercoripullorum</name>
    <dbReference type="NCBI Taxonomy" id="2838701"/>
    <lineage>
        <taxon>Bacteria</taxon>
        <taxon>Bacillati</taxon>
        <taxon>Actinomycetota</taxon>
        <taxon>Actinomycetes</taxon>
        <taxon>Micrococcales</taxon>
        <taxon>Micrococcaceae</taxon>
        <taxon>Nesterenkonia</taxon>
    </lineage>
</organism>
<evidence type="ECO:0000313" key="13">
    <source>
        <dbReference type="EMBL" id="HIW99562.1"/>
    </source>
</evidence>
<dbReference type="GO" id="GO:0005886">
    <property type="term" value="C:plasma membrane"/>
    <property type="evidence" value="ECO:0007669"/>
    <property type="project" value="UniProtKB-SubCell"/>
</dbReference>
<feature type="transmembrane region" description="Helical" evidence="11">
    <location>
        <begin position="269"/>
        <end position="288"/>
    </location>
</feature>
<sequence>MEALIVIVLALLVIAGSRILAPRLRLAAPLLLVLVGIGVSFIPAVPAISVNPEWIIAGVLPPLLYASAVSVPTMEFRRDFGAISGLSVALVLLTAVALGFVFTLVVPGLDIWWGIALGAIISPTDAVATSIVRQSGVSGRTVTMLEGESLLNDATALVLLRTAVAGAAAAVGFWSAVGTFAFAIVVALILGVAVAHATLWARRQTKDPTVNTVISLTAPFLASVPAELLGASGLFAAVVAGLVTGHRSPRVLSAQHRLSVDQVWRTIELVLEGLIFLLMGLEIYGLILDVEEVHGHVGPAVLIAAIGLGAVLLIRAAYLAPLMAGLTRRSRRAERIAPHIEERRRRRSTHPTPDEADPRQHRIGLWERRMLADIDYLRTAPFGWREGGVLVWAGMRGAITLAAAQTLPPETPHRSLLILAAFFLATGSLLIQGTTLGFVVRLLKPAARSPELLETERQELNAILAAIRPAPAAASAHSTAPQSVQDELNVVEAQRQALFSARGEGSFSSETLERALGQLDARQLSLELLDDSGEDD</sequence>
<feature type="transmembrane region" description="Helical" evidence="11">
    <location>
        <begin position="6"/>
        <end position="21"/>
    </location>
</feature>
<evidence type="ECO:0000256" key="2">
    <source>
        <dbReference type="ARBA" id="ARBA00022448"/>
    </source>
</evidence>
<dbReference type="GO" id="GO:0051453">
    <property type="term" value="P:regulation of intracellular pH"/>
    <property type="evidence" value="ECO:0007669"/>
    <property type="project" value="TreeGrafter"/>
</dbReference>
<dbReference type="Gene3D" id="6.10.140.1330">
    <property type="match status" value="1"/>
</dbReference>
<feature type="transmembrane region" description="Helical" evidence="11">
    <location>
        <begin position="387"/>
        <end position="404"/>
    </location>
</feature>
<evidence type="ECO:0000256" key="3">
    <source>
        <dbReference type="ARBA" id="ARBA00022475"/>
    </source>
</evidence>
<dbReference type="GO" id="GO:0015385">
    <property type="term" value="F:sodium:proton antiporter activity"/>
    <property type="evidence" value="ECO:0007669"/>
    <property type="project" value="InterPro"/>
</dbReference>
<evidence type="ECO:0000259" key="12">
    <source>
        <dbReference type="Pfam" id="PF00999"/>
    </source>
</evidence>
<keyword evidence="5 11" id="KW-1133">Transmembrane helix</keyword>
<feature type="transmembrane region" description="Helical" evidence="11">
    <location>
        <begin position="230"/>
        <end position="248"/>
    </location>
</feature>
<feature type="transmembrane region" description="Helical" evidence="11">
    <location>
        <begin position="54"/>
        <end position="71"/>
    </location>
</feature>
<evidence type="ECO:0000256" key="11">
    <source>
        <dbReference type="SAM" id="Phobius"/>
    </source>
</evidence>
<dbReference type="Pfam" id="PF00999">
    <property type="entry name" value="Na_H_Exchanger"/>
    <property type="match status" value="1"/>
</dbReference>
<feature type="transmembrane region" description="Helical" evidence="11">
    <location>
        <begin position="83"/>
        <end position="105"/>
    </location>
</feature>
<keyword evidence="6" id="KW-0915">Sodium</keyword>
<keyword evidence="8 11" id="KW-0472">Membrane</keyword>
<keyword evidence="2" id="KW-0813">Transport</keyword>
<dbReference type="GO" id="GO:0015386">
    <property type="term" value="F:potassium:proton antiporter activity"/>
    <property type="evidence" value="ECO:0007669"/>
    <property type="project" value="TreeGrafter"/>
</dbReference>
<proteinExistence type="predicted"/>
<evidence type="ECO:0000256" key="6">
    <source>
        <dbReference type="ARBA" id="ARBA00023053"/>
    </source>
</evidence>
<feature type="transmembrane region" description="Helical" evidence="11">
    <location>
        <begin position="180"/>
        <end position="201"/>
    </location>
</feature>
<keyword evidence="7" id="KW-0406">Ion transport</keyword>
<accession>A0A9D1URZ9</accession>
<keyword evidence="9" id="KW-0739">Sodium transport</keyword>
<dbReference type="InterPro" id="IPR006153">
    <property type="entry name" value="Cation/H_exchanger_TM"/>
</dbReference>
<feature type="region of interest" description="Disordered" evidence="10">
    <location>
        <begin position="337"/>
        <end position="359"/>
    </location>
</feature>
<protein>
    <submittedName>
        <fullName evidence="13">Sodium:proton antiporter</fullName>
    </submittedName>
</protein>
<gene>
    <name evidence="13" type="ORF">H9871_05410</name>
</gene>
<feature type="transmembrane region" description="Helical" evidence="11">
    <location>
        <begin position="111"/>
        <end position="133"/>
    </location>
</feature>
<dbReference type="GO" id="GO:0098719">
    <property type="term" value="P:sodium ion import across plasma membrane"/>
    <property type="evidence" value="ECO:0007669"/>
    <property type="project" value="TreeGrafter"/>
</dbReference>